<gene>
    <name evidence="2" type="ORF">FGO68_gene16491</name>
</gene>
<dbReference type="AlphaFoldDB" id="A0A8J8NXK4"/>
<accession>A0A8J8NXK4</accession>
<organism evidence="2 3">
    <name type="scientific">Halteria grandinella</name>
    <dbReference type="NCBI Taxonomy" id="5974"/>
    <lineage>
        <taxon>Eukaryota</taxon>
        <taxon>Sar</taxon>
        <taxon>Alveolata</taxon>
        <taxon>Ciliophora</taxon>
        <taxon>Intramacronucleata</taxon>
        <taxon>Spirotrichea</taxon>
        <taxon>Stichotrichia</taxon>
        <taxon>Sporadotrichida</taxon>
        <taxon>Halteriidae</taxon>
        <taxon>Halteria</taxon>
    </lineage>
</organism>
<comment type="caution">
    <text evidence="2">The sequence shown here is derived from an EMBL/GenBank/DDBJ whole genome shotgun (WGS) entry which is preliminary data.</text>
</comment>
<keyword evidence="1" id="KW-0472">Membrane</keyword>
<keyword evidence="1" id="KW-1133">Transmembrane helix</keyword>
<reference evidence="2" key="1">
    <citation type="submission" date="2019-06" db="EMBL/GenBank/DDBJ databases">
        <authorList>
            <person name="Zheng W."/>
        </authorList>
    </citation>
    <scope>NUCLEOTIDE SEQUENCE</scope>
    <source>
        <strain evidence="2">QDHG01</strain>
    </source>
</reference>
<keyword evidence="3" id="KW-1185">Reference proteome</keyword>
<dbReference type="Proteomes" id="UP000785679">
    <property type="component" value="Unassembled WGS sequence"/>
</dbReference>
<dbReference type="EMBL" id="RRYP01004211">
    <property type="protein sequence ID" value="TNV83053.1"/>
    <property type="molecule type" value="Genomic_DNA"/>
</dbReference>
<name>A0A8J8NXK4_HALGN</name>
<evidence type="ECO:0000313" key="2">
    <source>
        <dbReference type="EMBL" id="TNV83053.1"/>
    </source>
</evidence>
<sequence>MASQMFFAYPYSSLYDERKSQRCHQTTTLLVHEDGCLVKFFGWKGRAFPLICHLWDPLSSPFIQFLTSACQGYKSLISIAGVRLLKRFSPFILHIVLRQTSFSHQSENLKYPLLGSPLRSSEILPIIHALLYLIQFLHQLFENPLFSSVTQPQMGLLQNLKFQSHHGHLNFMMKKVQRAHLRCLDYLRERQLLFGVELRIKLGRSADGNLIFLPFYIFCLINCFSPYYITQQSPF</sequence>
<evidence type="ECO:0000256" key="1">
    <source>
        <dbReference type="SAM" id="Phobius"/>
    </source>
</evidence>
<evidence type="ECO:0000313" key="3">
    <source>
        <dbReference type="Proteomes" id="UP000785679"/>
    </source>
</evidence>
<keyword evidence="1" id="KW-0812">Transmembrane</keyword>
<protein>
    <submittedName>
        <fullName evidence="2">Uncharacterized protein</fullName>
    </submittedName>
</protein>
<feature type="transmembrane region" description="Helical" evidence="1">
    <location>
        <begin position="209"/>
        <end position="229"/>
    </location>
</feature>
<proteinExistence type="predicted"/>